<evidence type="ECO:0000259" key="1">
    <source>
        <dbReference type="Pfam" id="PF14246"/>
    </source>
</evidence>
<sequence>MQPEPAAASSSAPESPADGVRRLVVEAVSHSMRSVQGAEHGELHLYLSLLQDRLPVYVGTVADLLAHAGNAGVRKNLLMVAEATINFYCEVLAAKVAVVASPAQLVRLRQVMRPRQLGPHQAEQAVAGYLRQEQELGRVAADADPVGAARLLIGACLNYAFTLLLLGDDALPPRHEYAAGLIQGMRVTP</sequence>
<proteinExistence type="predicted"/>
<dbReference type="RefSeq" id="WP_067905177.1">
    <property type="nucleotide sequence ID" value="NZ_VSFG01000003.1"/>
</dbReference>
<reference evidence="2 3" key="1">
    <citation type="submission" date="2019-08" db="EMBL/GenBank/DDBJ databases">
        <title>Actinomadura sp. nov. CYP1-5 isolated from mountain soil.</title>
        <authorList>
            <person name="Songsumanus A."/>
            <person name="Kuncharoen N."/>
            <person name="Kudo T."/>
            <person name="Yuki M."/>
            <person name="Igarashi Y."/>
            <person name="Tanasupawat S."/>
        </authorList>
    </citation>
    <scope>NUCLEOTIDE SEQUENCE [LARGE SCALE GENOMIC DNA]</scope>
    <source>
        <strain evidence="2 3">JCM 14158</strain>
    </source>
</reference>
<dbReference type="Proteomes" id="UP000323380">
    <property type="component" value="Unassembled WGS sequence"/>
</dbReference>
<dbReference type="EMBL" id="VSFG01000003">
    <property type="protein sequence ID" value="TYB45687.1"/>
    <property type="molecule type" value="Genomic_DNA"/>
</dbReference>
<gene>
    <name evidence="2" type="ORF">FXF69_19950</name>
</gene>
<dbReference type="AlphaFoldDB" id="A0A5D0NMJ3"/>
<evidence type="ECO:0000313" key="2">
    <source>
        <dbReference type="EMBL" id="TYB45687.1"/>
    </source>
</evidence>
<organism evidence="2 3">
    <name type="scientific">Actinomadura chibensis</name>
    <dbReference type="NCBI Taxonomy" id="392828"/>
    <lineage>
        <taxon>Bacteria</taxon>
        <taxon>Bacillati</taxon>
        <taxon>Actinomycetota</taxon>
        <taxon>Actinomycetes</taxon>
        <taxon>Streptosporangiales</taxon>
        <taxon>Thermomonosporaceae</taxon>
        <taxon>Actinomadura</taxon>
    </lineage>
</organism>
<accession>A0A5D0NMJ3</accession>
<comment type="caution">
    <text evidence="2">The sequence shown here is derived from an EMBL/GenBank/DDBJ whole genome shotgun (WGS) entry which is preliminary data.</text>
</comment>
<protein>
    <recommendedName>
        <fullName evidence="1">Transcriptional regulator TetR C-terminal Proteobacteria type domain-containing protein</fullName>
    </recommendedName>
</protein>
<dbReference type="Gene3D" id="1.10.357.10">
    <property type="entry name" value="Tetracycline Repressor, domain 2"/>
    <property type="match status" value="1"/>
</dbReference>
<dbReference type="InterPro" id="IPR039536">
    <property type="entry name" value="TetR_C_Proteobacteria"/>
</dbReference>
<name>A0A5D0NMJ3_9ACTN</name>
<dbReference type="STRING" id="1220554.GCA_001552135_08072"/>
<dbReference type="Pfam" id="PF14246">
    <property type="entry name" value="TetR_C_7"/>
    <property type="match status" value="1"/>
</dbReference>
<keyword evidence="3" id="KW-1185">Reference proteome</keyword>
<feature type="domain" description="Transcriptional regulator TetR C-terminal Proteobacteria type" evidence="1">
    <location>
        <begin position="116"/>
        <end position="176"/>
    </location>
</feature>
<evidence type="ECO:0000313" key="3">
    <source>
        <dbReference type="Proteomes" id="UP000323380"/>
    </source>
</evidence>